<name>A0A1G7LGM4_9DEIN</name>
<sequence>MTLPAEMEKALERFKKAYGPSWEKRLLRLLEEEVNRKKAKKQLSAFLARVVGRAKMSEEEIFRRLEGHS</sequence>
<accession>A0A1G7LGM4</accession>
<keyword evidence="2" id="KW-1185">Reference proteome</keyword>
<protein>
    <submittedName>
        <fullName evidence="1">Uncharacterized protein</fullName>
    </submittedName>
</protein>
<evidence type="ECO:0000313" key="1">
    <source>
        <dbReference type="EMBL" id="SDF48526.1"/>
    </source>
</evidence>
<proteinExistence type="predicted"/>
<organism evidence="1 2">
    <name type="scientific">Thermus arciformis</name>
    <dbReference type="NCBI Taxonomy" id="482827"/>
    <lineage>
        <taxon>Bacteria</taxon>
        <taxon>Thermotogati</taxon>
        <taxon>Deinococcota</taxon>
        <taxon>Deinococci</taxon>
        <taxon>Thermales</taxon>
        <taxon>Thermaceae</taxon>
        <taxon>Thermus</taxon>
    </lineage>
</organism>
<reference evidence="2" key="1">
    <citation type="submission" date="2016-10" db="EMBL/GenBank/DDBJ databases">
        <authorList>
            <person name="Varghese N."/>
            <person name="Submissions S."/>
        </authorList>
    </citation>
    <scope>NUCLEOTIDE SEQUENCE [LARGE SCALE GENOMIC DNA]</scope>
    <source>
        <strain evidence="2">CGMCC 1.6992</strain>
    </source>
</reference>
<gene>
    <name evidence="1" type="ORF">SAMN04488243_1655</name>
</gene>
<dbReference type="EMBL" id="FNBC01000065">
    <property type="protein sequence ID" value="SDF48526.1"/>
    <property type="molecule type" value="Genomic_DNA"/>
</dbReference>
<evidence type="ECO:0000313" key="2">
    <source>
        <dbReference type="Proteomes" id="UP000199446"/>
    </source>
</evidence>
<dbReference type="Proteomes" id="UP000199446">
    <property type="component" value="Unassembled WGS sequence"/>
</dbReference>
<dbReference type="AlphaFoldDB" id="A0A1G7LGM4"/>